<keyword evidence="1" id="KW-0732">Signal</keyword>
<feature type="signal peptide" evidence="1">
    <location>
        <begin position="1"/>
        <end position="22"/>
    </location>
</feature>
<name>F5GTX8_SIMGU</name>
<evidence type="ECO:0000256" key="1">
    <source>
        <dbReference type="SAM" id="SignalP"/>
    </source>
</evidence>
<reference evidence="2" key="1">
    <citation type="journal article" date="2011" name="BMC Genomics">
        <title>An insight into the sialome of Simulium guianense (DIPTERA:SIMulIIDAE), the main vector of River Blindness Disease in Brazil.</title>
        <authorList>
            <person name="Chagas A.C."/>
            <person name="Calvo E."/>
            <person name="Pimenta P.F."/>
            <person name="Ribeiro J.M."/>
        </authorList>
    </citation>
    <scope>NUCLEOTIDE SEQUENCE</scope>
    <source>
        <tissue evidence="2">Salivary gland</tissue>
    </source>
</reference>
<proteinExistence type="evidence at transcript level"/>
<protein>
    <submittedName>
        <fullName evidence="2">Hypothetical secreted protein</fullName>
    </submittedName>
</protein>
<sequence length="139" mass="16281">MKIFTCLIIFTILFISWDLANAGPMTKLKKFFKILKKSPGKMKGFGKAQNKGPRFARPQDDPLFLDAHDIAAIQNEIKATKQFDQLKKQRWLARKRNMPDTGRITDRDLFSAAKEIQFEKFQKMRNFHPKNPANIRNFH</sequence>
<evidence type="ECO:0000313" key="2">
    <source>
        <dbReference type="EMBL" id="AEB96526.1"/>
    </source>
</evidence>
<accession>F5GTX8</accession>
<dbReference type="AlphaFoldDB" id="F5GTX8"/>
<dbReference type="EMBL" id="JI626291">
    <property type="protein sequence ID" value="AEB96526.1"/>
    <property type="molecule type" value="mRNA"/>
</dbReference>
<organism evidence="2">
    <name type="scientific">Simulium guianense</name>
    <name type="common">Black fly</name>
    <dbReference type="NCBI Taxonomy" id="445764"/>
    <lineage>
        <taxon>Eukaryota</taxon>
        <taxon>Metazoa</taxon>
        <taxon>Ecdysozoa</taxon>
        <taxon>Arthropoda</taxon>
        <taxon>Hexapoda</taxon>
        <taxon>Insecta</taxon>
        <taxon>Pterygota</taxon>
        <taxon>Neoptera</taxon>
        <taxon>Endopterygota</taxon>
        <taxon>Diptera</taxon>
        <taxon>Nematocera</taxon>
        <taxon>Chironomoidea</taxon>
        <taxon>Simuliidae</taxon>
        <taxon>Simulium</taxon>
    </lineage>
</organism>
<feature type="chain" id="PRO_5003324663" evidence="1">
    <location>
        <begin position="23"/>
        <end position="139"/>
    </location>
</feature>